<evidence type="ECO:0000256" key="4">
    <source>
        <dbReference type="ARBA" id="ARBA00023237"/>
    </source>
</evidence>
<organism evidence="8 9">
    <name type="scientific">Methylocystis iwaonis</name>
    <dbReference type="NCBI Taxonomy" id="2885079"/>
    <lineage>
        <taxon>Bacteria</taxon>
        <taxon>Pseudomonadati</taxon>
        <taxon>Pseudomonadota</taxon>
        <taxon>Alphaproteobacteria</taxon>
        <taxon>Hyphomicrobiales</taxon>
        <taxon>Methylocystaceae</taxon>
        <taxon>Methylocystis</taxon>
    </lineage>
</organism>
<dbReference type="InterPro" id="IPR051692">
    <property type="entry name" value="OMP-like"/>
</dbReference>
<dbReference type="Gene3D" id="2.40.160.50">
    <property type="entry name" value="membrane protein fhac: a member of the omp85/tpsb transporter family"/>
    <property type="match status" value="1"/>
</dbReference>
<dbReference type="Pfam" id="PF13505">
    <property type="entry name" value="OMP_b-brl"/>
    <property type="match status" value="2"/>
</dbReference>
<keyword evidence="2" id="KW-0732">Signal</keyword>
<comment type="subcellular location">
    <subcellularLocation>
        <location evidence="1">Cell outer membrane</location>
    </subcellularLocation>
</comment>
<evidence type="ECO:0000313" key="9">
    <source>
        <dbReference type="Proteomes" id="UP001317629"/>
    </source>
</evidence>
<gene>
    <name evidence="8" type="ORF">SS37A_12020</name>
</gene>
<keyword evidence="9" id="KW-1185">Reference proteome</keyword>
<evidence type="ECO:0000313" key="8">
    <source>
        <dbReference type="EMBL" id="BDV33673.1"/>
    </source>
</evidence>
<accession>A0ABM8E6T7</accession>
<keyword evidence="4" id="KW-0998">Cell outer membrane</keyword>
<evidence type="ECO:0008006" key="10">
    <source>
        <dbReference type="Google" id="ProtNLM"/>
    </source>
</evidence>
<evidence type="ECO:0000259" key="7">
    <source>
        <dbReference type="Pfam" id="PF13505"/>
    </source>
</evidence>
<proteinExistence type="inferred from homology"/>
<dbReference type="SUPFAM" id="SSF56925">
    <property type="entry name" value="OMPA-like"/>
    <property type="match status" value="2"/>
</dbReference>
<feature type="domain" description="Outer membrane protein beta-barrel" evidence="7">
    <location>
        <begin position="877"/>
        <end position="1132"/>
    </location>
</feature>
<dbReference type="InterPro" id="IPR013686">
    <property type="entry name" value="Polypept-transport_assoc_ShlB"/>
</dbReference>
<comment type="similarity">
    <text evidence="5">Belongs to the Omp25/RopB family.</text>
</comment>
<dbReference type="PANTHER" id="PTHR34001">
    <property type="entry name" value="BLL7405 PROTEIN"/>
    <property type="match status" value="1"/>
</dbReference>
<evidence type="ECO:0000256" key="3">
    <source>
        <dbReference type="ARBA" id="ARBA00023136"/>
    </source>
</evidence>
<dbReference type="RefSeq" id="WP_281931172.1">
    <property type="nucleotide sequence ID" value="NZ_AP027142.1"/>
</dbReference>
<protein>
    <recommendedName>
        <fullName evidence="10">Outer membrane protein beta-barrel domain-containing protein</fullName>
    </recommendedName>
</protein>
<dbReference type="InterPro" id="IPR011250">
    <property type="entry name" value="OMP/PagP_B-barrel"/>
</dbReference>
<dbReference type="PANTHER" id="PTHR34001:SF3">
    <property type="entry name" value="BLL7405 PROTEIN"/>
    <property type="match status" value="1"/>
</dbReference>
<name>A0ABM8E6T7_9HYPH</name>
<sequence length="1143" mass="121477">MARAQVLNPTVLAPAAKLPQERELQTVASHGRAGLQMPKAADKKFVTVRVVTIAGAFPELAEQNAALVQKLQGKRLSLAEIYKVAAELQAAYSKSFPLATLSAPRPDFADGVVKLDVTDGVIEKLELSSVPERARELVRARLQPLVGQRHLAAAEYQRRTLLVGAIAGVSGQASTTPLDSPDGYSLNVAVVESRVAGASAITNRLPKEYGTWEFAQTFALNNALGLGEQIAGAVSSTPDFDRYFSGTSKSEAYSTDVFVPIGADGLVFGAGYLMARSRPSPYFSTLPDELLFAGERVTGRFDRVYARVAYPLFLTTDLTLRIQADAEHINNRYRYRPLPLGFIQPAWAPFPSPIQDVFRDRYNVLRLSADVKYRIPWLDNATFAGLIAYGRGLGGRLDSTDFAFGPPLSRLGASPSFDRLNLKGRLDVGLPENFIFSAIGRLQTSFGKPLMIPENFLLDGPEAVSGYASGTLNVDRGVTARAELSRPVNLALLGYNHLVSPYVFGAWGSGVREERSPGFFRHIWAETFGGGVRTDTNFTGTPFGESLSIEVGRDLSNIPFRNSGYRTNVTYNMRFAGDPFAPEATPAAPSGIFKKGPPDEKPASPLWEGFYAGLNAGYTWDPRPEIATAGVPLWTGIDTFFTGLVPHWLASANGLRGRAIEAGGGFAGGAQTGYNLQFGKVVAGLETDIQGSNARTRHALTNGGASFFEVDVQNRLFAVEPLATSIDHTKNVDWLGTTRARLGYLVTPRFLAYATGGVAYGEARASTFVRQNWAPFAPLGPFLQSAGATGGYSGFRVGWTIGAGLEWMFAPNLSVKAEYLHYDLGSVNYALSPLVTTLTLTGDTNVILPGAHTQFRGDVVRVGLNYFFGRPAGESPAQAPAAFAQGFYAGLNAGYAWDASPSVALAAGPIQADIDRAVSGTLAGAMAASATGVSSASANGALGGGQAGYSWLIGNYVLGVEADLQGASQKGRGGFIGFAPNSVAGVPSGASSTAVHSEKTLDWFGTLRMRGGFLVTPSLLAYGTGGFAYGGATVQNLTAHQTDSALLFLQSTGSVGSYSAGRIGWTLGGGIEWKFAPDISLKAEYLHYDLGRAQYGAGVIATEFLGRANKAALTASTRFSGDIARLGLNYHFDPIAVLPALTR</sequence>
<keyword evidence="3" id="KW-0472">Membrane</keyword>
<dbReference type="Proteomes" id="UP001317629">
    <property type="component" value="Chromosome"/>
</dbReference>
<evidence type="ECO:0000256" key="2">
    <source>
        <dbReference type="ARBA" id="ARBA00022729"/>
    </source>
</evidence>
<feature type="domain" description="Polypeptide-transport-associated ShlB-type" evidence="6">
    <location>
        <begin position="61"/>
        <end position="120"/>
    </location>
</feature>
<feature type="domain" description="Outer membrane protein beta-barrel" evidence="7">
    <location>
        <begin position="607"/>
        <end position="868"/>
    </location>
</feature>
<dbReference type="EMBL" id="AP027142">
    <property type="protein sequence ID" value="BDV33673.1"/>
    <property type="molecule type" value="Genomic_DNA"/>
</dbReference>
<evidence type="ECO:0000256" key="5">
    <source>
        <dbReference type="ARBA" id="ARBA00038306"/>
    </source>
</evidence>
<evidence type="ECO:0000259" key="6">
    <source>
        <dbReference type="Pfam" id="PF08479"/>
    </source>
</evidence>
<dbReference type="Pfam" id="PF08479">
    <property type="entry name" value="POTRA_2"/>
    <property type="match status" value="1"/>
</dbReference>
<evidence type="ECO:0000256" key="1">
    <source>
        <dbReference type="ARBA" id="ARBA00004442"/>
    </source>
</evidence>
<reference evidence="8 9" key="1">
    <citation type="journal article" date="2023" name="Int. J. Syst. Evol. Microbiol.">
        <title>Methylocystis iwaonis sp. nov., a type II methane-oxidizing bacterium from surface soil of a rice paddy field in Japan, and emended description of the genus Methylocystis (ex Whittenbury et al. 1970) Bowman et al. 1993.</title>
        <authorList>
            <person name="Kaise H."/>
            <person name="Sawadogo J.B."/>
            <person name="Alam M.S."/>
            <person name="Ueno C."/>
            <person name="Dianou D."/>
            <person name="Shinjo R."/>
            <person name="Asakawa S."/>
        </authorList>
    </citation>
    <scope>NUCLEOTIDE SEQUENCE [LARGE SCALE GENOMIC DNA]</scope>
    <source>
        <strain evidence="8 9">SS37A-Re</strain>
    </source>
</reference>
<dbReference type="Gene3D" id="2.40.160.20">
    <property type="match status" value="2"/>
</dbReference>
<dbReference type="InterPro" id="IPR027385">
    <property type="entry name" value="Beta-barrel_OMP"/>
</dbReference>